<feature type="region of interest" description="Disordered" evidence="5">
    <location>
        <begin position="290"/>
        <end position="318"/>
    </location>
</feature>
<dbReference type="InterPro" id="IPR012677">
    <property type="entry name" value="Nucleotide-bd_a/b_plait_sf"/>
</dbReference>
<keyword evidence="3" id="KW-0539">Nucleus</keyword>
<dbReference type="InterPro" id="IPR000504">
    <property type="entry name" value="RRM_dom"/>
</dbReference>
<dbReference type="EMBL" id="CASHTH010003688">
    <property type="protein sequence ID" value="CAI8047984.1"/>
    <property type="molecule type" value="Genomic_DNA"/>
</dbReference>
<dbReference type="InterPro" id="IPR036388">
    <property type="entry name" value="WH-like_DNA-bd_sf"/>
</dbReference>
<sequence>MSNAVTAEPDSTSSATDAAAIKQGETGAAKPEQREENAADSGKKEERDEKPTKIEGGQEAEAEAKDPPQDNATAADPEQPPTLADCSDGASAEAKPAAPAEKASPLQEKIIRQVEFYFGDRNFPKDKFLQQTVESSTDGWVPLTTLLTFNRLKALSSDAVFIASALSKATNGIIEVSEDGKSVRRHPDKEVPDIFDPEFRKEMNDRTVYAKGFPEDTQLDQIQEFTDKYGKVHLIHMRRLKDRKFKGSVFVEFVSVEDAKKFLTSEKIKFNGNDLIVEWKADYFKRKEGERKQKKEEQRKASSGKEGGEEEKDGAKEETKSVVRVSGCILHFLGVESGKPRDDLKNELLPFGTVAFVDFPQGKTEGYVRFREDDGAKRAREGLLGKTVGGAGVAQLCGCDVELRVLEGEEEEQYWHKVLDGNGGKD</sequence>
<feature type="compositionally biased region" description="Low complexity" evidence="5">
    <location>
        <begin position="90"/>
        <end position="104"/>
    </location>
</feature>
<dbReference type="Gene3D" id="1.10.10.10">
    <property type="entry name" value="Winged helix-like DNA-binding domain superfamily/Winged helix DNA-binding domain"/>
    <property type="match status" value="1"/>
</dbReference>
<feature type="domain" description="XRRM" evidence="8">
    <location>
        <begin position="323"/>
        <end position="426"/>
    </location>
</feature>
<comment type="subcellular location">
    <subcellularLocation>
        <location evidence="1">Nucleus</location>
    </subcellularLocation>
</comment>
<evidence type="ECO:0000259" key="6">
    <source>
        <dbReference type="PROSITE" id="PS50102"/>
    </source>
</evidence>
<dbReference type="PROSITE" id="PS50961">
    <property type="entry name" value="HTH_LA"/>
    <property type="match status" value="1"/>
</dbReference>
<gene>
    <name evidence="9" type="ORF">GBAR_LOCUS26519</name>
</gene>
<dbReference type="CDD" id="cd12541">
    <property type="entry name" value="RRM2_La"/>
    <property type="match status" value="1"/>
</dbReference>
<dbReference type="InterPro" id="IPR035979">
    <property type="entry name" value="RBD_domain_sf"/>
</dbReference>
<proteinExistence type="predicted"/>
<keyword evidence="10" id="KW-1185">Reference proteome</keyword>
<dbReference type="Pfam" id="PF05383">
    <property type="entry name" value="La"/>
    <property type="match status" value="1"/>
</dbReference>
<evidence type="ECO:0000313" key="10">
    <source>
        <dbReference type="Proteomes" id="UP001174909"/>
    </source>
</evidence>
<dbReference type="AlphaFoldDB" id="A0AA35THA7"/>
<dbReference type="SUPFAM" id="SSF46785">
    <property type="entry name" value="Winged helix' DNA-binding domain"/>
    <property type="match status" value="1"/>
</dbReference>
<dbReference type="PANTHER" id="PTHR22792">
    <property type="entry name" value="LUPUS LA PROTEIN-RELATED"/>
    <property type="match status" value="1"/>
</dbReference>
<dbReference type="InterPro" id="IPR036390">
    <property type="entry name" value="WH_DNA-bd_sf"/>
</dbReference>
<dbReference type="PROSITE" id="PS50102">
    <property type="entry name" value="RRM"/>
    <property type="match status" value="1"/>
</dbReference>
<dbReference type="GO" id="GO:0045727">
    <property type="term" value="P:positive regulation of translation"/>
    <property type="evidence" value="ECO:0007669"/>
    <property type="project" value="TreeGrafter"/>
</dbReference>
<dbReference type="GO" id="GO:0010494">
    <property type="term" value="C:cytoplasmic stress granule"/>
    <property type="evidence" value="ECO:0007669"/>
    <property type="project" value="TreeGrafter"/>
</dbReference>
<dbReference type="PRINTS" id="PR00302">
    <property type="entry name" value="LUPUSLA"/>
</dbReference>
<feature type="region of interest" description="Disordered" evidence="5">
    <location>
        <begin position="1"/>
        <end position="106"/>
    </location>
</feature>
<dbReference type="GO" id="GO:0005634">
    <property type="term" value="C:nucleus"/>
    <property type="evidence" value="ECO:0007669"/>
    <property type="project" value="UniProtKB-SubCell"/>
</dbReference>
<accession>A0AA35THA7</accession>
<dbReference type="GO" id="GO:0008033">
    <property type="term" value="P:tRNA processing"/>
    <property type="evidence" value="ECO:0007669"/>
    <property type="project" value="TreeGrafter"/>
</dbReference>
<comment type="caution">
    <text evidence="9">The sequence shown here is derived from an EMBL/GenBank/DDBJ whole genome shotgun (WGS) entry which is preliminary data.</text>
</comment>
<feature type="domain" description="HTH La-type RNA-binding" evidence="7">
    <location>
        <begin position="100"/>
        <end position="193"/>
    </location>
</feature>
<dbReference type="SUPFAM" id="SSF54928">
    <property type="entry name" value="RNA-binding domain, RBD"/>
    <property type="match status" value="1"/>
</dbReference>
<dbReference type="SMART" id="SM00360">
    <property type="entry name" value="RRM"/>
    <property type="match status" value="2"/>
</dbReference>
<dbReference type="GO" id="GO:0003729">
    <property type="term" value="F:mRNA binding"/>
    <property type="evidence" value="ECO:0007669"/>
    <property type="project" value="TreeGrafter"/>
</dbReference>
<feature type="compositionally biased region" description="Basic and acidic residues" evidence="5">
    <location>
        <begin position="31"/>
        <end position="53"/>
    </location>
</feature>
<feature type="non-terminal residue" evidence="9">
    <location>
        <position position="426"/>
    </location>
</feature>
<reference evidence="9" key="1">
    <citation type="submission" date="2023-03" db="EMBL/GenBank/DDBJ databases">
        <authorList>
            <person name="Steffen K."/>
            <person name="Cardenas P."/>
        </authorList>
    </citation>
    <scope>NUCLEOTIDE SEQUENCE</scope>
</reference>
<protein>
    <submittedName>
        <fullName evidence="9">Lupus La protein homolog</fullName>
    </submittedName>
</protein>
<dbReference type="Pfam" id="PF08777">
    <property type="entry name" value="RRM_3"/>
    <property type="match status" value="1"/>
</dbReference>
<evidence type="ECO:0000256" key="1">
    <source>
        <dbReference type="ARBA" id="ARBA00004123"/>
    </source>
</evidence>
<evidence type="ECO:0000313" key="9">
    <source>
        <dbReference type="EMBL" id="CAI8047984.1"/>
    </source>
</evidence>
<keyword evidence="2 4" id="KW-0694">RNA-binding</keyword>
<dbReference type="InterPro" id="IPR014886">
    <property type="entry name" value="La_xRRM"/>
</dbReference>
<dbReference type="Gene3D" id="3.30.70.330">
    <property type="match status" value="2"/>
</dbReference>
<evidence type="ECO:0000256" key="2">
    <source>
        <dbReference type="ARBA" id="ARBA00022884"/>
    </source>
</evidence>
<dbReference type="InterPro" id="IPR002344">
    <property type="entry name" value="Lupus_La"/>
</dbReference>
<dbReference type="InterPro" id="IPR045180">
    <property type="entry name" value="La_dom_prot"/>
</dbReference>
<evidence type="ECO:0000256" key="3">
    <source>
        <dbReference type="ARBA" id="ARBA00023242"/>
    </source>
</evidence>
<evidence type="ECO:0000256" key="4">
    <source>
        <dbReference type="PROSITE-ProRule" id="PRU00332"/>
    </source>
</evidence>
<organism evidence="9 10">
    <name type="scientific">Geodia barretti</name>
    <name type="common">Barrett's horny sponge</name>
    <dbReference type="NCBI Taxonomy" id="519541"/>
    <lineage>
        <taxon>Eukaryota</taxon>
        <taxon>Metazoa</taxon>
        <taxon>Porifera</taxon>
        <taxon>Demospongiae</taxon>
        <taxon>Heteroscleromorpha</taxon>
        <taxon>Tetractinellida</taxon>
        <taxon>Astrophorina</taxon>
        <taxon>Geodiidae</taxon>
        <taxon>Geodia</taxon>
    </lineage>
</organism>
<dbReference type="GO" id="GO:0005829">
    <property type="term" value="C:cytosol"/>
    <property type="evidence" value="ECO:0007669"/>
    <property type="project" value="TreeGrafter"/>
</dbReference>
<dbReference type="Pfam" id="PF00076">
    <property type="entry name" value="RRM_1"/>
    <property type="match status" value="1"/>
</dbReference>
<dbReference type="PROSITE" id="PS51939">
    <property type="entry name" value="XRRM"/>
    <property type="match status" value="1"/>
</dbReference>
<feature type="compositionally biased region" description="Basic and acidic residues" evidence="5">
    <location>
        <begin position="290"/>
        <end position="300"/>
    </location>
</feature>
<name>A0AA35THA7_GEOBA</name>
<dbReference type="Proteomes" id="UP001174909">
    <property type="component" value="Unassembled WGS sequence"/>
</dbReference>
<dbReference type="InterPro" id="IPR006630">
    <property type="entry name" value="La_HTH"/>
</dbReference>
<dbReference type="CDD" id="cd08028">
    <property type="entry name" value="LARP_3"/>
    <property type="match status" value="1"/>
</dbReference>
<evidence type="ECO:0000259" key="8">
    <source>
        <dbReference type="PROSITE" id="PS51939"/>
    </source>
</evidence>
<feature type="compositionally biased region" description="Low complexity" evidence="5">
    <location>
        <begin position="10"/>
        <end position="20"/>
    </location>
</feature>
<dbReference type="SMART" id="SM00715">
    <property type="entry name" value="LA"/>
    <property type="match status" value="1"/>
</dbReference>
<feature type="domain" description="RRM" evidence="6">
    <location>
        <begin position="206"/>
        <end position="282"/>
    </location>
</feature>
<evidence type="ECO:0000256" key="5">
    <source>
        <dbReference type="SAM" id="MobiDB-lite"/>
    </source>
</evidence>
<dbReference type="PANTHER" id="PTHR22792:SF166">
    <property type="entry name" value="LUPUS LA PROTEIN HOMOLOG"/>
    <property type="match status" value="1"/>
</dbReference>
<evidence type="ECO:0000259" key="7">
    <source>
        <dbReference type="PROSITE" id="PS50961"/>
    </source>
</evidence>
<dbReference type="CDD" id="cd12291">
    <property type="entry name" value="RRM1_La"/>
    <property type="match status" value="1"/>
</dbReference>
<dbReference type="GO" id="GO:1990904">
    <property type="term" value="C:ribonucleoprotein complex"/>
    <property type="evidence" value="ECO:0007669"/>
    <property type="project" value="UniProtKB-UniRule"/>
</dbReference>